<name>A0A2B4SBL5_STYPI</name>
<comment type="caution">
    <text evidence="5">The sequence shown here is derived from an EMBL/GenBank/DDBJ whole genome shotgun (WGS) entry which is preliminary data.</text>
</comment>
<dbReference type="PROSITE" id="PS00514">
    <property type="entry name" value="FIBRINOGEN_C_1"/>
    <property type="match status" value="1"/>
</dbReference>
<protein>
    <submittedName>
        <fullName evidence="5">Fibrinogen C domain-containing protein 1</fullName>
    </submittedName>
</protein>
<dbReference type="InterPro" id="IPR014716">
    <property type="entry name" value="Fibrinogen_a/b/g_C_1"/>
</dbReference>
<dbReference type="FunFam" id="3.90.215.10:FF:000001">
    <property type="entry name" value="Tenascin isoform 1"/>
    <property type="match status" value="1"/>
</dbReference>
<gene>
    <name evidence="5" type="primary">fibcd1</name>
    <name evidence="5" type="ORF">AWC38_SpisGene7226</name>
</gene>
<evidence type="ECO:0000259" key="4">
    <source>
        <dbReference type="PROSITE" id="PS51406"/>
    </source>
</evidence>
<dbReference type="PROSITE" id="PS51406">
    <property type="entry name" value="FIBRINOGEN_C_2"/>
    <property type="match status" value="1"/>
</dbReference>
<reference evidence="6" key="1">
    <citation type="journal article" date="2017" name="bioRxiv">
        <title>Comparative analysis of the genomes of Stylophora pistillata and Acropora digitifera provides evidence for extensive differences between species of corals.</title>
        <authorList>
            <person name="Voolstra C.R."/>
            <person name="Li Y."/>
            <person name="Liew Y.J."/>
            <person name="Baumgarten S."/>
            <person name="Zoccola D."/>
            <person name="Flot J.-F."/>
            <person name="Tambutte S."/>
            <person name="Allemand D."/>
            <person name="Aranda M."/>
        </authorList>
    </citation>
    <scope>NUCLEOTIDE SEQUENCE [LARGE SCALE GENOMIC DNA]</scope>
</reference>
<dbReference type="AlphaFoldDB" id="A0A2B4SBL5"/>
<dbReference type="Pfam" id="PF00147">
    <property type="entry name" value="Fibrinogen_C"/>
    <property type="match status" value="1"/>
</dbReference>
<feature type="chain" id="PRO_5012721878" evidence="3">
    <location>
        <begin position="22"/>
        <end position="306"/>
    </location>
</feature>
<keyword evidence="3" id="KW-0732">Signal</keyword>
<dbReference type="SUPFAM" id="SSF56496">
    <property type="entry name" value="Fibrinogen C-terminal domain-like"/>
    <property type="match status" value="1"/>
</dbReference>
<keyword evidence="6" id="KW-1185">Reference proteome</keyword>
<evidence type="ECO:0000313" key="5">
    <source>
        <dbReference type="EMBL" id="PFX28074.1"/>
    </source>
</evidence>
<feature type="domain" description="Fibrinogen C-terminal" evidence="4">
    <location>
        <begin position="83"/>
        <end position="301"/>
    </location>
</feature>
<sequence>MAGISLIIVMLWFFITVIVQGADFDQYERKTRRSRRSPVTNEDLEIKLDSIMSMLGKLNDKIDSQERRISVLSRQVSNVNCDGESRQVPRDCADVYKSGNHKNGIYTINPDGEGTMEVFCDQTTDGGGWTVFQKRLDGTVNFFREWNEYKEGFGTAGGEYWLGLENIHRLTHHGRMILRVDLTGKQLQSAHALYRDFVVSDEKLNYTLGLGSYTGTAGDSLSWHNGMQFTTRDRDNDRSTEGNCARFYMGAWWYNACLLSNLNGVYFHTPQTSYANGVNWKTWGGLLYSASRAEMKLRPVGFNGRQ</sequence>
<dbReference type="OrthoDB" id="7735550at2759"/>
<evidence type="ECO:0000313" key="6">
    <source>
        <dbReference type="Proteomes" id="UP000225706"/>
    </source>
</evidence>
<keyword evidence="1" id="KW-1015">Disulfide bond</keyword>
<evidence type="ECO:0000256" key="1">
    <source>
        <dbReference type="ARBA" id="ARBA00023157"/>
    </source>
</evidence>
<dbReference type="InterPro" id="IPR036056">
    <property type="entry name" value="Fibrinogen-like_C"/>
</dbReference>
<dbReference type="EMBL" id="LSMT01000090">
    <property type="protein sequence ID" value="PFX28074.1"/>
    <property type="molecule type" value="Genomic_DNA"/>
</dbReference>
<evidence type="ECO:0000256" key="2">
    <source>
        <dbReference type="SAM" id="Coils"/>
    </source>
</evidence>
<dbReference type="Gene3D" id="3.90.215.10">
    <property type="entry name" value="Gamma Fibrinogen, chain A, domain 1"/>
    <property type="match status" value="1"/>
</dbReference>
<proteinExistence type="predicted"/>
<accession>A0A2B4SBL5</accession>
<keyword evidence="2" id="KW-0175">Coiled coil</keyword>
<feature type="signal peptide" evidence="3">
    <location>
        <begin position="1"/>
        <end position="21"/>
    </location>
</feature>
<dbReference type="InterPro" id="IPR002181">
    <property type="entry name" value="Fibrinogen_a/b/g_C_dom"/>
</dbReference>
<dbReference type="CDD" id="cd00087">
    <property type="entry name" value="FReD"/>
    <property type="match status" value="1"/>
</dbReference>
<dbReference type="SMART" id="SM00186">
    <property type="entry name" value="FBG"/>
    <property type="match status" value="1"/>
</dbReference>
<dbReference type="GO" id="GO:0005615">
    <property type="term" value="C:extracellular space"/>
    <property type="evidence" value="ECO:0007669"/>
    <property type="project" value="TreeGrafter"/>
</dbReference>
<dbReference type="PANTHER" id="PTHR19143">
    <property type="entry name" value="FIBRINOGEN/TENASCIN/ANGIOPOEITIN"/>
    <property type="match status" value="1"/>
</dbReference>
<organism evidence="5 6">
    <name type="scientific">Stylophora pistillata</name>
    <name type="common">Smooth cauliflower coral</name>
    <dbReference type="NCBI Taxonomy" id="50429"/>
    <lineage>
        <taxon>Eukaryota</taxon>
        <taxon>Metazoa</taxon>
        <taxon>Cnidaria</taxon>
        <taxon>Anthozoa</taxon>
        <taxon>Hexacorallia</taxon>
        <taxon>Scleractinia</taxon>
        <taxon>Astrocoeniina</taxon>
        <taxon>Pocilloporidae</taxon>
        <taxon>Stylophora</taxon>
    </lineage>
</organism>
<feature type="coiled-coil region" evidence="2">
    <location>
        <begin position="41"/>
        <end position="75"/>
    </location>
</feature>
<dbReference type="InterPro" id="IPR050373">
    <property type="entry name" value="Fibrinogen_C-term_domain"/>
</dbReference>
<dbReference type="NCBIfam" id="NF040941">
    <property type="entry name" value="GGGWT_bact"/>
    <property type="match status" value="1"/>
</dbReference>
<evidence type="ECO:0000256" key="3">
    <source>
        <dbReference type="SAM" id="SignalP"/>
    </source>
</evidence>
<dbReference type="InterPro" id="IPR020837">
    <property type="entry name" value="Fibrinogen_CS"/>
</dbReference>
<dbReference type="Proteomes" id="UP000225706">
    <property type="component" value="Unassembled WGS sequence"/>
</dbReference>